<dbReference type="EMBL" id="LSDA01000011">
    <property type="protein sequence ID" value="KXB60627.1"/>
    <property type="molecule type" value="Genomic_DNA"/>
</dbReference>
<evidence type="ECO:0000313" key="5">
    <source>
        <dbReference type="EMBL" id="KXB60627.1"/>
    </source>
</evidence>
<evidence type="ECO:0000313" key="6">
    <source>
        <dbReference type="Proteomes" id="UP000070394"/>
    </source>
</evidence>
<dbReference type="InterPro" id="IPR058531">
    <property type="entry name" value="Baseplate_J_M"/>
</dbReference>
<evidence type="ECO:0000259" key="2">
    <source>
        <dbReference type="Pfam" id="PF04865"/>
    </source>
</evidence>
<proteinExistence type="inferred from homology"/>
<dbReference type="InterPro" id="IPR052399">
    <property type="entry name" value="Phage_Baseplate_Assmbl_Protein"/>
</dbReference>
<accession>A0A133ZYU7</accession>
<dbReference type="Proteomes" id="UP000070394">
    <property type="component" value="Unassembled WGS sequence"/>
</dbReference>
<evidence type="ECO:0000256" key="1">
    <source>
        <dbReference type="ARBA" id="ARBA00038087"/>
    </source>
</evidence>
<dbReference type="Pfam" id="PF26078">
    <property type="entry name" value="Baseplate_J_M"/>
    <property type="match status" value="1"/>
</dbReference>
<name>A0A133ZYU7_9FIRM</name>
<organism evidence="5 6">
    <name type="scientific">Lachnoanaerobaculum saburreum</name>
    <dbReference type="NCBI Taxonomy" id="467210"/>
    <lineage>
        <taxon>Bacteria</taxon>
        <taxon>Bacillati</taxon>
        <taxon>Bacillota</taxon>
        <taxon>Clostridia</taxon>
        <taxon>Lachnospirales</taxon>
        <taxon>Lachnospiraceae</taxon>
        <taxon>Lachnoanaerobaculum</taxon>
    </lineage>
</organism>
<dbReference type="OrthoDB" id="9793802at2"/>
<keyword evidence="6" id="KW-1185">Reference proteome</keyword>
<comment type="similarity">
    <text evidence="1">Belongs to the Mu gp47/PBSX XkdT family.</text>
</comment>
<dbReference type="InterPro" id="IPR006949">
    <property type="entry name" value="Barrel_Baseplate_J-like"/>
</dbReference>
<feature type="domain" description="Baseplate J-like C-terminal" evidence="4">
    <location>
        <begin position="297"/>
        <end position="374"/>
    </location>
</feature>
<dbReference type="Pfam" id="PF04865">
    <property type="entry name" value="Baseplate_J"/>
    <property type="match status" value="1"/>
</dbReference>
<dbReference type="RefSeq" id="WP_060930375.1">
    <property type="nucleotide sequence ID" value="NZ_KQ959775.1"/>
</dbReference>
<dbReference type="Pfam" id="PF26079">
    <property type="entry name" value="Baseplate_J_C"/>
    <property type="match status" value="1"/>
</dbReference>
<dbReference type="STRING" id="467210.HMPREF1866_00408"/>
<dbReference type="PATRIC" id="fig|467210.3.peg.403"/>
<evidence type="ECO:0000259" key="3">
    <source>
        <dbReference type="Pfam" id="PF26078"/>
    </source>
</evidence>
<protein>
    <submittedName>
        <fullName evidence="5">Baseplate J-like protein</fullName>
    </submittedName>
</protein>
<evidence type="ECO:0000259" key="4">
    <source>
        <dbReference type="Pfam" id="PF26079"/>
    </source>
</evidence>
<comment type="caution">
    <text evidence="5">The sequence shown here is derived from an EMBL/GenBank/DDBJ whole genome shotgun (WGS) entry which is preliminary data.</text>
</comment>
<sequence>MENTSLKGIIDYPEISFIKNYTMEKLADDMVLWFKEKYKELTGKDIALGKADERRMILLAGAYFIYQGYMYMDDAGKMGLLKYSRGEYLENLGAIKHIHRKPAAGSTTTVKFSMKSKRTSAIAIPKGTRVTAGDNVYFATDEYSEIPAGSLSVDVPATCTSVGQMTNNYDIGDLNTLVDIIAFIDEAKNITKPEGGADIESDDSLRQRIYIAPAAYSSAGSADSYEYFVRQFHTGVSSVRITSPSPRVVRVRYLLENGAIPESESIARLKEYLSSPSIKPLTDSIEVLAPVKKTYSINITYYVNSSDQSRATNIQLKVVAAINDYIDWQKSEIGRDINPDVLRQKILNAGAKRVDIASPAFTVVDEDSVASLKSQSVTYGGLEND</sequence>
<dbReference type="AlphaFoldDB" id="A0A133ZYU7"/>
<gene>
    <name evidence="5" type="ORF">HMPREF1866_00408</name>
</gene>
<dbReference type="PANTHER" id="PTHR37829:SF3">
    <property type="entry name" value="PROTEIN JAYE-RELATED"/>
    <property type="match status" value="1"/>
</dbReference>
<dbReference type="InterPro" id="IPR058530">
    <property type="entry name" value="Baseplate_J-like_C"/>
</dbReference>
<dbReference type="PANTHER" id="PTHR37829">
    <property type="entry name" value="PHAGE-LIKE ELEMENT PBSX PROTEIN XKDT"/>
    <property type="match status" value="1"/>
</dbReference>
<reference evidence="6" key="1">
    <citation type="submission" date="2016-01" db="EMBL/GenBank/DDBJ databases">
        <authorList>
            <person name="Mitreva M."/>
            <person name="Pepin K.H."/>
            <person name="Mihindukulasuriya K.A."/>
            <person name="Fulton R."/>
            <person name="Fronick C."/>
            <person name="O'Laughlin M."/>
            <person name="Miner T."/>
            <person name="Herter B."/>
            <person name="Rosa B.A."/>
            <person name="Cordes M."/>
            <person name="Tomlinson C."/>
            <person name="Wollam A."/>
            <person name="Palsikar V.B."/>
            <person name="Mardis E.R."/>
            <person name="Wilson R.K."/>
        </authorList>
    </citation>
    <scope>NUCLEOTIDE SEQUENCE [LARGE SCALE GENOMIC DNA]</scope>
    <source>
        <strain evidence="6">DNF00896</strain>
    </source>
</reference>
<feature type="domain" description="Baseplate J-like central" evidence="3">
    <location>
        <begin position="218"/>
        <end position="289"/>
    </location>
</feature>
<feature type="domain" description="Baseplate protein J-like barrel" evidence="2">
    <location>
        <begin position="109"/>
        <end position="196"/>
    </location>
</feature>